<comment type="subcellular location">
    <subcellularLocation>
        <location evidence="13">Cytoplasm</location>
    </subcellularLocation>
</comment>
<evidence type="ECO:0000256" key="1">
    <source>
        <dbReference type="ARBA" id="ARBA00005015"/>
    </source>
</evidence>
<comment type="similarity">
    <text evidence="2 13">Belongs to the GHMP kinase family. Homoserine kinase subfamily.</text>
</comment>
<keyword evidence="5 13" id="KW-0028">Amino-acid biosynthesis</keyword>
<evidence type="ECO:0000256" key="8">
    <source>
        <dbReference type="ARBA" id="ARBA00022741"/>
    </source>
</evidence>
<proteinExistence type="inferred from homology"/>
<comment type="pathway">
    <text evidence="1 13">Amino-acid biosynthesis; L-threonine biosynthesis; L-threonine from L-aspartate: step 4/5.</text>
</comment>
<dbReference type="GO" id="GO:0004413">
    <property type="term" value="F:homoserine kinase activity"/>
    <property type="evidence" value="ECO:0007669"/>
    <property type="project" value="UniProtKB-UniRule"/>
</dbReference>
<evidence type="ECO:0000259" key="14">
    <source>
        <dbReference type="Pfam" id="PF00288"/>
    </source>
</evidence>
<dbReference type="InterPro" id="IPR036554">
    <property type="entry name" value="GHMP_kinase_C_sf"/>
</dbReference>
<evidence type="ECO:0000256" key="6">
    <source>
        <dbReference type="ARBA" id="ARBA00022679"/>
    </source>
</evidence>
<keyword evidence="6 13" id="KW-0808">Transferase</keyword>
<evidence type="ECO:0000256" key="12">
    <source>
        <dbReference type="ARBA" id="ARBA00049954"/>
    </source>
</evidence>
<evidence type="ECO:0000313" key="16">
    <source>
        <dbReference type="EMBL" id="SPP26670.1"/>
    </source>
</evidence>
<dbReference type="InterPro" id="IPR000870">
    <property type="entry name" value="Homoserine_kinase"/>
</dbReference>
<feature type="domain" description="GHMP kinase C-terminal" evidence="15">
    <location>
        <begin position="192"/>
        <end position="260"/>
    </location>
</feature>
<evidence type="ECO:0000256" key="13">
    <source>
        <dbReference type="HAMAP-Rule" id="MF_00384"/>
    </source>
</evidence>
<organism evidence="16 17">
    <name type="scientific">Brochothrix thermosphacta</name>
    <name type="common">Microbacterium thermosphactum</name>
    <dbReference type="NCBI Taxonomy" id="2756"/>
    <lineage>
        <taxon>Bacteria</taxon>
        <taxon>Bacillati</taxon>
        <taxon>Bacillota</taxon>
        <taxon>Bacilli</taxon>
        <taxon>Bacillales</taxon>
        <taxon>Listeriaceae</taxon>
        <taxon>Brochothrix</taxon>
    </lineage>
</organism>
<dbReference type="EC" id="2.7.1.39" evidence="3 13"/>
<evidence type="ECO:0000256" key="2">
    <source>
        <dbReference type="ARBA" id="ARBA00007370"/>
    </source>
</evidence>
<dbReference type="Gene3D" id="3.30.230.10">
    <property type="match status" value="1"/>
</dbReference>
<evidence type="ECO:0000259" key="15">
    <source>
        <dbReference type="Pfam" id="PF08544"/>
    </source>
</evidence>
<dbReference type="GO" id="GO:0005524">
    <property type="term" value="F:ATP binding"/>
    <property type="evidence" value="ECO:0007669"/>
    <property type="project" value="UniProtKB-UniRule"/>
</dbReference>
<dbReference type="Pfam" id="PF00288">
    <property type="entry name" value="GHMP_kinases_N"/>
    <property type="match status" value="1"/>
</dbReference>
<dbReference type="PROSITE" id="PS00627">
    <property type="entry name" value="GHMP_KINASES_ATP"/>
    <property type="match status" value="1"/>
</dbReference>
<dbReference type="PIRSF" id="PIRSF000676">
    <property type="entry name" value="Homoser_kin"/>
    <property type="match status" value="1"/>
</dbReference>
<protein>
    <recommendedName>
        <fullName evidence="4 13">Homoserine kinase</fullName>
        <shortName evidence="13">HK</shortName>
        <shortName evidence="13">HSK</shortName>
        <ecNumber evidence="3 13">2.7.1.39</ecNumber>
    </recommendedName>
</protein>
<keyword evidence="8 13" id="KW-0547">Nucleotide-binding</keyword>
<keyword evidence="10 13" id="KW-0067">ATP-binding</keyword>
<dbReference type="HAMAP" id="MF_00384">
    <property type="entry name" value="Homoser_kinase"/>
    <property type="match status" value="1"/>
</dbReference>
<reference evidence="17" key="1">
    <citation type="submission" date="2018-04" db="EMBL/GenBank/DDBJ databases">
        <authorList>
            <person name="Illikoud N."/>
        </authorList>
    </citation>
    <scope>NUCLEOTIDE SEQUENCE [LARGE SCALE GENOMIC DNA]</scope>
</reference>
<dbReference type="GO" id="GO:0005737">
    <property type="term" value="C:cytoplasm"/>
    <property type="evidence" value="ECO:0007669"/>
    <property type="project" value="UniProtKB-SubCell"/>
</dbReference>
<evidence type="ECO:0000256" key="5">
    <source>
        <dbReference type="ARBA" id="ARBA00022605"/>
    </source>
</evidence>
<dbReference type="InterPro" id="IPR020568">
    <property type="entry name" value="Ribosomal_Su5_D2-typ_SF"/>
</dbReference>
<dbReference type="InterPro" id="IPR014721">
    <property type="entry name" value="Ribsml_uS5_D2-typ_fold_subgr"/>
</dbReference>
<name>A0A2X0QYG8_BROTH</name>
<evidence type="ECO:0000256" key="4">
    <source>
        <dbReference type="ARBA" id="ARBA00017858"/>
    </source>
</evidence>
<dbReference type="Gene3D" id="3.30.70.890">
    <property type="entry name" value="GHMP kinase, C-terminal domain"/>
    <property type="match status" value="1"/>
</dbReference>
<dbReference type="Proteomes" id="UP000270190">
    <property type="component" value="Unassembled WGS sequence"/>
</dbReference>
<dbReference type="SUPFAM" id="SSF55060">
    <property type="entry name" value="GHMP Kinase, C-terminal domain"/>
    <property type="match status" value="1"/>
</dbReference>
<dbReference type="SUPFAM" id="SSF54211">
    <property type="entry name" value="Ribosomal protein S5 domain 2-like"/>
    <property type="match status" value="1"/>
</dbReference>
<comment type="catalytic activity">
    <reaction evidence="11 13">
        <text>L-homoserine + ATP = O-phospho-L-homoserine + ADP + H(+)</text>
        <dbReference type="Rhea" id="RHEA:13985"/>
        <dbReference type="ChEBI" id="CHEBI:15378"/>
        <dbReference type="ChEBI" id="CHEBI:30616"/>
        <dbReference type="ChEBI" id="CHEBI:57476"/>
        <dbReference type="ChEBI" id="CHEBI:57590"/>
        <dbReference type="ChEBI" id="CHEBI:456216"/>
        <dbReference type="EC" id="2.7.1.39"/>
    </reaction>
</comment>
<dbReference type="InterPro" id="IPR013750">
    <property type="entry name" value="GHMP_kinase_C_dom"/>
</dbReference>
<dbReference type="InterPro" id="IPR006203">
    <property type="entry name" value="GHMP_knse_ATP-bd_CS"/>
</dbReference>
<evidence type="ECO:0000256" key="7">
    <source>
        <dbReference type="ARBA" id="ARBA00022697"/>
    </source>
</evidence>
<comment type="function">
    <text evidence="12 13">Catalyzes the ATP-dependent phosphorylation of L-homoserine to L-homoserine phosphate.</text>
</comment>
<dbReference type="PANTHER" id="PTHR20861:SF1">
    <property type="entry name" value="HOMOSERINE KINASE"/>
    <property type="match status" value="1"/>
</dbReference>
<feature type="binding site" evidence="13">
    <location>
        <begin position="79"/>
        <end position="89"/>
    </location>
    <ligand>
        <name>ATP</name>
        <dbReference type="ChEBI" id="CHEBI:30616"/>
    </ligand>
</feature>
<evidence type="ECO:0000256" key="11">
    <source>
        <dbReference type="ARBA" id="ARBA00049375"/>
    </source>
</evidence>
<evidence type="ECO:0000256" key="9">
    <source>
        <dbReference type="ARBA" id="ARBA00022777"/>
    </source>
</evidence>
<evidence type="ECO:0000256" key="3">
    <source>
        <dbReference type="ARBA" id="ARBA00012078"/>
    </source>
</evidence>
<dbReference type="EMBL" id="OUNC01000003">
    <property type="protein sequence ID" value="SPP26670.1"/>
    <property type="molecule type" value="Genomic_DNA"/>
</dbReference>
<gene>
    <name evidence="13 16" type="primary">thrB</name>
    <name evidence="16" type="ORF">BTBSAS_110019</name>
</gene>
<keyword evidence="9 13" id="KW-0418">Kinase</keyword>
<dbReference type="GO" id="GO:0009088">
    <property type="term" value="P:threonine biosynthetic process"/>
    <property type="evidence" value="ECO:0007669"/>
    <property type="project" value="UniProtKB-UniRule"/>
</dbReference>
<keyword evidence="13" id="KW-0963">Cytoplasm</keyword>
<accession>A0A2X0QYG8</accession>
<dbReference type="PRINTS" id="PR00958">
    <property type="entry name" value="HOMSERKINASE"/>
</dbReference>
<dbReference type="UniPathway" id="UPA00050">
    <property type="reaction ID" value="UER00064"/>
</dbReference>
<sequence length="287" mass="30903">MMRIKVPATTANLGPGFDSCGLALSLYLELDVTPVDTWFIEHQLGDGIPTDASNLIIETALALAPHIQPQHLVMRCDIPSTRGLGSSAAAIVAGIELANQLGELKLSAEEKMRIATNIEGHPDNVAPAVFGGLVIAVQLGEETRYTRHNFPNCDIVAFIPQTELATTLSRSVLPEELPYGTAVKASAISNVMLSSLLSGDLKQMGEMMAQDLFHEHYRKSLVPQLELLRERVKTFDAYGCCLSGAGPTVLILSQPEKTAALMDDLKSFDSTANLIHLNVDTVGIQVN</sequence>
<dbReference type="PANTHER" id="PTHR20861">
    <property type="entry name" value="HOMOSERINE/4-DIPHOSPHOCYTIDYL-2-C-METHYL-D-ERYTHRITOL KINASE"/>
    <property type="match status" value="1"/>
</dbReference>
<evidence type="ECO:0000313" key="17">
    <source>
        <dbReference type="Proteomes" id="UP000270190"/>
    </source>
</evidence>
<dbReference type="AlphaFoldDB" id="A0A2X0QYG8"/>
<dbReference type="Pfam" id="PF08544">
    <property type="entry name" value="GHMP_kinases_C"/>
    <property type="match status" value="1"/>
</dbReference>
<keyword evidence="7 13" id="KW-0791">Threonine biosynthesis</keyword>
<evidence type="ECO:0000256" key="10">
    <source>
        <dbReference type="ARBA" id="ARBA00022840"/>
    </source>
</evidence>
<dbReference type="InterPro" id="IPR006204">
    <property type="entry name" value="GHMP_kinase_N_dom"/>
</dbReference>
<dbReference type="NCBIfam" id="TIGR00191">
    <property type="entry name" value="thrB"/>
    <property type="match status" value="1"/>
</dbReference>
<feature type="domain" description="GHMP kinase N-terminal" evidence="14">
    <location>
        <begin position="54"/>
        <end position="132"/>
    </location>
</feature>